<protein>
    <submittedName>
        <fullName evidence="1">Uncharacterized protein</fullName>
    </submittedName>
</protein>
<reference evidence="1 2" key="1">
    <citation type="submission" date="2014-12" db="EMBL/GenBank/DDBJ databases">
        <title>Genome assembly of Enhygromyxa salina DSM 15201.</title>
        <authorList>
            <person name="Sharma G."/>
            <person name="Subramanian S."/>
        </authorList>
    </citation>
    <scope>NUCLEOTIDE SEQUENCE [LARGE SCALE GENOMIC DNA]</scope>
    <source>
        <strain evidence="1 2">DSM 15201</strain>
    </source>
</reference>
<dbReference type="Proteomes" id="UP000031599">
    <property type="component" value="Unassembled WGS sequence"/>
</dbReference>
<dbReference type="EMBL" id="JMCC02000034">
    <property type="protein sequence ID" value="KIG16607.1"/>
    <property type="molecule type" value="Genomic_DNA"/>
</dbReference>
<accession>A0A0C2D9D4</accession>
<proteinExistence type="predicted"/>
<evidence type="ECO:0000313" key="1">
    <source>
        <dbReference type="EMBL" id="KIG16607.1"/>
    </source>
</evidence>
<dbReference type="AlphaFoldDB" id="A0A0C2D9D4"/>
<gene>
    <name evidence="1" type="ORF">DB30_04226</name>
</gene>
<name>A0A0C2D9D4_9BACT</name>
<organism evidence="1 2">
    <name type="scientific">Enhygromyxa salina</name>
    <dbReference type="NCBI Taxonomy" id="215803"/>
    <lineage>
        <taxon>Bacteria</taxon>
        <taxon>Pseudomonadati</taxon>
        <taxon>Myxococcota</taxon>
        <taxon>Polyangia</taxon>
        <taxon>Nannocystales</taxon>
        <taxon>Nannocystaceae</taxon>
        <taxon>Enhygromyxa</taxon>
    </lineage>
</organism>
<sequence>MVLDVVDLNFESRSLMMIWRVTIPCTPADHHSTCVRELETWEDTPS</sequence>
<evidence type="ECO:0000313" key="2">
    <source>
        <dbReference type="Proteomes" id="UP000031599"/>
    </source>
</evidence>
<comment type="caution">
    <text evidence="1">The sequence shown here is derived from an EMBL/GenBank/DDBJ whole genome shotgun (WGS) entry which is preliminary data.</text>
</comment>